<feature type="transmembrane region" description="Helical" evidence="6">
    <location>
        <begin position="33"/>
        <end position="51"/>
    </location>
</feature>
<organism evidence="8 9">
    <name type="scientific">Methanocorpusculum labreanum (strain ATCC 43576 / DSM 4855 / Z)</name>
    <dbReference type="NCBI Taxonomy" id="410358"/>
    <lineage>
        <taxon>Archaea</taxon>
        <taxon>Methanobacteriati</taxon>
        <taxon>Methanobacteriota</taxon>
        <taxon>Stenosarchaea group</taxon>
        <taxon>Methanomicrobia</taxon>
        <taxon>Methanomicrobiales</taxon>
        <taxon>Methanocorpusculaceae</taxon>
        <taxon>Methanocorpusculum</taxon>
    </lineage>
</organism>
<dbReference type="EMBL" id="CP000559">
    <property type="protein sequence ID" value="ABN07141.1"/>
    <property type="molecule type" value="Genomic_DNA"/>
</dbReference>
<feature type="transmembrane region" description="Helical" evidence="6">
    <location>
        <begin position="207"/>
        <end position="226"/>
    </location>
</feature>
<sequence>MNLNFFKYILALLIFGSNGIVASFIALTSYEIVFFRTMIGALFLILLFVGIRKKPQFPAYRKETLFVVISGVAMGICWMFLYEAYAQVGVSIASLAYYCGPVLVMIAAPIIFREKLHLSIIAGFAAVLLGMLFVNGGDLLTGGMSFGLFCGIMSAVMYAVMLIFNKKAVHINGLENPMIQLTSSFITVAVFTLAYQGLSFQIPAGSILPLLFLGVVNTGFGCYLYFSAIGNLSVQTVAIVGYLEPLSALVFSAVILSEHLGFIQVIGAALILGGAMFGEMFSHKKLPWKKEKEDTL</sequence>
<dbReference type="GeneID" id="4795698"/>
<feature type="domain" description="EamA" evidence="7">
    <location>
        <begin position="9"/>
        <end position="135"/>
    </location>
</feature>
<dbReference type="GO" id="GO:0005886">
    <property type="term" value="C:plasma membrane"/>
    <property type="evidence" value="ECO:0007669"/>
    <property type="project" value="UniProtKB-SubCell"/>
</dbReference>
<dbReference type="PANTHER" id="PTHR42920:SF5">
    <property type="entry name" value="EAMA DOMAIN-CONTAINING PROTEIN"/>
    <property type="match status" value="1"/>
</dbReference>
<feature type="transmembrane region" description="Helical" evidence="6">
    <location>
        <begin position="177"/>
        <end position="195"/>
    </location>
</feature>
<feature type="transmembrane region" description="Helical" evidence="6">
    <location>
        <begin position="63"/>
        <end position="82"/>
    </location>
</feature>
<dbReference type="KEGG" id="mla:Mlab_0971"/>
<feature type="transmembrane region" description="Helical" evidence="6">
    <location>
        <begin position="116"/>
        <end position="134"/>
    </location>
</feature>
<reference evidence="8 9" key="1">
    <citation type="journal article" date="2009" name="Stand. Genomic Sci.">
        <title>Complete genome sequence of Methanocorpusculum labreanum type strain Z.</title>
        <authorList>
            <person name="Anderson I.J."/>
            <person name="Sieprawska-Lupa M."/>
            <person name="Goltsman E."/>
            <person name="Lapidus A."/>
            <person name="Copeland A."/>
            <person name="Glavina Del Rio T."/>
            <person name="Tice H."/>
            <person name="Dalin E."/>
            <person name="Barry K."/>
            <person name="Pitluck S."/>
            <person name="Hauser L."/>
            <person name="Land M."/>
            <person name="Lucas S."/>
            <person name="Richardson P."/>
            <person name="Whitman W.B."/>
            <person name="Kyrpides N.C."/>
        </authorList>
    </citation>
    <scope>NUCLEOTIDE SEQUENCE [LARGE SCALE GENOMIC DNA]</scope>
    <source>
        <strain evidence="9">ATCC 43576 / DSM 4855 / Z</strain>
    </source>
</reference>
<evidence type="ECO:0000313" key="8">
    <source>
        <dbReference type="EMBL" id="ABN07141.1"/>
    </source>
</evidence>
<protein>
    <recommendedName>
        <fullName evidence="7">EamA domain-containing protein</fullName>
    </recommendedName>
</protein>
<gene>
    <name evidence="8" type="ordered locus">Mlab_0971</name>
</gene>
<keyword evidence="9" id="KW-1185">Reference proteome</keyword>
<dbReference type="STRING" id="410358.Mlab_0971"/>
<feature type="transmembrane region" description="Helical" evidence="6">
    <location>
        <begin position="5"/>
        <end position="27"/>
    </location>
</feature>
<evidence type="ECO:0000256" key="6">
    <source>
        <dbReference type="SAM" id="Phobius"/>
    </source>
</evidence>
<dbReference type="RefSeq" id="WP_011833344.1">
    <property type="nucleotide sequence ID" value="NC_008942.1"/>
</dbReference>
<feature type="transmembrane region" description="Helical" evidence="6">
    <location>
        <begin position="262"/>
        <end position="282"/>
    </location>
</feature>
<keyword evidence="3 6" id="KW-0812">Transmembrane</keyword>
<dbReference type="InterPro" id="IPR000620">
    <property type="entry name" value="EamA_dom"/>
</dbReference>
<keyword evidence="5 6" id="KW-0472">Membrane</keyword>
<evidence type="ECO:0000313" key="9">
    <source>
        <dbReference type="Proteomes" id="UP000000365"/>
    </source>
</evidence>
<feature type="transmembrane region" description="Helical" evidence="6">
    <location>
        <begin position="146"/>
        <end position="165"/>
    </location>
</feature>
<feature type="domain" description="EamA" evidence="7">
    <location>
        <begin position="146"/>
        <end position="277"/>
    </location>
</feature>
<accession>A2SS35</accession>
<dbReference type="AlphaFoldDB" id="A2SS35"/>
<dbReference type="InterPro" id="IPR037185">
    <property type="entry name" value="EmrE-like"/>
</dbReference>
<dbReference type="Pfam" id="PF00892">
    <property type="entry name" value="EamA"/>
    <property type="match status" value="2"/>
</dbReference>
<dbReference type="OrthoDB" id="117564at2157"/>
<evidence type="ECO:0000256" key="3">
    <source>
        <dbReference type="ARBA" id="ARBA00022692"/>
    </source>
</evidence>
<name>A2SS35_METLZ</name>
<evidence type="ECO:0000256" key="4">
    <source>
        <dbReference type="ARBA" id="ARBA00022989"/>
    </source>
</evidence>
<evidence type="ECO:0000256" key="2">
    <source>
        <dbReference type="ARBA" id="ARBA00022475"/>
    </source>
</evidence>
<keyword evidence="4 6" id="KW-1133">Transmembrane helix</keyword>
<evidence type="ECO:0000259" key="7">
    <source>
        <dbReference type="Pfam" id="PF00892"/>
    </source>
</evidence>
<evidence type="ECO:0000256" key="1">
    <source>
        <dbReference type="ARBA" id="ARBA00004651"/>
    </source>
</evidence>
<dbReference type="InterPro" id="IPR051258">
    <property type="entry name" value="Diverse_Substrate_Transporter"/>
</dbReference>
<keyword evidence="2" id="KW-1003">Cell membrane</keyword>
<proteinExistence type="predicted"/>
<evidence type="ECO:0000256" key="5">
    <source>
        <dbReference type="ARBA" id="ARBA00023136"/>
    </source>
</evidence>
<dbReference type="HOGENOM" id="CLU_033863_15_1_2"/>
<dbReference type="eggNOG" id="arCOG00271">
    <property type="taxonomic scope" value="Archaea"/>
</dbReference>
<dbReference type="PANTHER" id="PTHR42920">
    <property type="entry name" value="OS03G0707200 PROTEIN-RELATED"/>
    <property type="match status" value="1"/>
</dbReference>
<feature type="transmembrane region" description="Helical" evidence="6">
    <location>
        <begin position="88"/>
        <end position="109"/>
    </location>
</feature>
<dbReference type="Proteomes" id="UP000000365">
    <property type="component" value="Chromosome"/>
</dbReference>
<dbReference type="SUPFAM" id="SSF103481">
    <property type="entry name" value="Multidrug resistance efflux transporter EmrE"/>
    <property type="match status" value="2"/>
</dbReference>
<comment type="subcellular location">
    <subcellularLocation>
        <location evidence="1">Cell membrane</location>
        <topology evidence="1">Multi-pass membrane protein</topology>
    </subcellularLocation>
</comment>
<feature type="transmembrane region" description="Helical" evidence="6">
    <location>
        <begin position="238"/>
        <end position="256"/>
    </location>
</feature>